<reference evidence="1" key="1">
    <citation type="submission" date="2024-05" db="EMBL/GenBank/DDBJ databases">
        <title>Isolation and characterization of Sporomusa carbonis sp. nov., a carboxydotrophic hydrogenogen in the genus of Sporomusa isolated from a charcoal burning pile.</title>
        <authorList>
            <person name="Boeer T."/>
            <person name="Rosenbaum F."/>
            <person name="Eysell L."/>
            <person name="Mueller V."/>
            <person name="Daniel R."/>
            <person name="Poehlein A."/>
        </authorList>
    </citation>
    <scope>NUCLEOTIDE SEQUENCE [LARGE SCALE GENOMIC DNA]</scope>
    <source>
        <strain evidence="1">DSM 10669</strain>
    </source>
</reference>
<evidence type="ECO:0000313" key="1">
    <source>
        <dbReference type="EMBL" id="XFO64578.1"/>
    </source>
</evidence>
<organism evidence="1 2">
    <name type="scientific">Sporomusa silvacetica DSM 10669</name>
    <dbReference type="NCBI Taxonomy" id="1123289"/>
    <lineage>
        <taxon>Bacteria</taxon>
        <taxon>Bacillati</taxon>
        <taxon>Bacillota</taxon>
        <taxon>Negativicutes</taxon>
        <taxon>Selenomonadales</taxon>
        <taxon>Sporomusaceae</taxon>
        <taxon>Sporomusa</taxon>
    </lineage>
</organism>
<dbReference type="EMBL" id="CP155573">
    <property type="protein sequence ID" value="XFO64578.1"/>
    <property type="molecule type" value="Genomic_DNA"/>
</dbReference>
<dbReference type="Pfam" id="PF08902">
    <property type="entry name" value="DUF1848"/>
    <property type="match status" value="1"/>
</dbReference>
<keyword evidence="2" id="KW-1185">Reference proteome</keyword>
<proteinExistence type="predicted"/>
<gene>
    <name evidence="1" type="ORF">SPSIL_006800</name>
</gene>
<evidence type="ECO:0008006" key="3">
    <source>
        <dbReference type="Google" id="ProtNLM"/>
    </source>
</evidence>
<dbReference type="RefSeq" id="WP_094606017.1">
    <property type="nucleotide sequence ID" value="NZ_CP155573.1"/>
</dbReference>
<dbReference type="InterPro" id="IPR058240">
    <property type="entry name" value="rSAM_sf"/>
</dbReference>
<name>A0ABZ3IGS9_9FIRM</name>
<sequence>MIINTGARTDIPAFFSTWFLNRIKEGFVYVRNPYYPKQVAKYSLTPNVVDCLIFCTKNPQPILPRIHKLDAFTSYWFVTITPYGKDVEPNVPPVDQVISDFRLLSQELGSHRVCWRYDPIFINEHYSVERHIEDFRKMANELSGYTDECVISFIDLYKKTKRNFPGIREVDAEKKIQLAKEFSQIGKQYNISLKTCAEAADLRQYGIQSSGCITQTIMEKAIGMKLKNTHSKPNRANCGCCIPNRDIGAYNTCPHGCKYCYANYDQETVKHNMRMHDPKSPLLIGQLSDSDIVHAAVQESYVDGQLPLF</sequence>
<dbReference type="InterPro" id="IPR014998">
    <property type="entry name" value="DUF1848"/>
</dbReference>
<dbReference type="Proteomes" id="UP000216752">
    <property type="component" value="Chromosome"/>
</dbReference>
<dbReference type="SUPFAM" id="SSF102114">
    <property type="entry name" value="Radical SAM enzymes"/>
    <property type="match status" value="1"/>
</dbReference>
<accession>A0ABZ3IGS9</accession>
<evidence type="ECO:0000313" key="2">
    <source>
        <dbReference type="Proteomes" id="UP000216752"/>
    </source>
</evidence>
<protein>
    <recommendedName>
        <fullName evidence="3">DUF1848 domain-containing protein</fullName>
    </recommendedName>
</protein>